<accession>A0A1W1E2F1</accession>
<evidence type="ECO:0000256" key="1">
    <source>
        <dbReference type="SAM" id="MobiDB-lite"/>
    </source>
</evidence>
<sequence>MVCPNPKIEKIIFFPTKKPPEKPFSNQQPLISTNNQPINKTPHPFKQLSIDFSDF</sequence>
<dbReference type="AlphaFoldDB" id="A0A1W1E2F1"/>
<proteinExistence type="predicted"/>
<protein>
    <submittedName>
        <fullName evidence="2">Uncharacterized protein</fullName>
    </submittedName>
</protein>
<feature type="region of interest" description="Disordered" evidence="1">
    <location>
        <begin position="16"/>
        <end position="44"/>
    </location>
</feature>
<evidence type="ECO:0000313" key="2">
    <source>
        <dbReference type="EMBL" id="SFV88142.1"/>
    </source>
</evidence>
<name>A0A1W1E2F1_9ZZZZ</name>
<reference evidence="2" key="1">
    <citation type="submission" date="2016-10" db="EMBL/GenBank/DDBJ databases">
        <authorList>
            <person name="de Groot N.N."/>
        </authorList>
    </citation>
    <scope>NUCLEOTIDE SEQUENCE</scope>
</reference>
<feature type="compositionally biased region" description="Polar residues" evidence="1">
    <location>
        <begin position="25"/>
        <end position="39"/>
    </location>
</feature>
<organism evidence="2">
    <name type="scientific">hydrothermal vent metagenome</name>
    <dbReference type="NCBI Taxonomy" id="652676"/>
    <lineage>
        <taxon>unclassified sequences</taxon>
        <taxon>metagenomes</taxon>
        <taxon>ecological metagenomes</taxon>
    </lineage>
</organism>
<dbReference type="EMBL" id="FPIA01000012">
    <property type="protein sequence ID" value="SFV88142.1"/>
    <property type="molecule type" value="Genomic_DNA"/>
</dbReference>
<gene>
    <name evidence="2" type="ORF">MNB_SUP05-SYMBIONT-7-443</name>
</gene>